<sequence length="398" mass="44160">MFRDAGVTPDCAASLVTNGKGRITCLDPEVIKQYSKHGPRNDMGCLVPRHGAEFTNKRTCKESNTDFEVVQAKDGQEYLFLNFIHPGAHHELRISIDEHDMWLVAADGDFVKPKKVQAFNLNMGDRISVLVPLDKKVGDYAIRLASLSTEQVIQGLSILRYPNQPDARDKHGVMLAPTSTSHINLVGDMISNSIAMDELTDLSPFPARQPPATSDTTLRFMANQTSPSTWVLASEPHQGFRQQMPPILWNEESRGPTTFSGLKNGSVVDIIYENGAYAMHPFHKHNHKAFIIGRGEGYFIWPDVATALKKAPENFNMIDPPLRDGARLSAGPGSWTVIRYTITFPAMSMLHCHRIAHFAGGQQIVLVEGGDTMPPAPDYIKHLTHSEFVPPLRYGPLD</sequence>
<dbReference type="InterPro" id="IPR045087">
    <property type="entry name" value="Cu-oxidase_fam"/>
</dbReference>
<evidence type="ECO:0000256" key="1">
    <source>
        <dbReference type="ARBA" id="ARBA00010609"/>
    </source>
</evidence>
<evidence type="ECO:0000256" key="5">
    <source>
        <dbReference type="ARBA" id="ARBA00023180"/>
    </source>
</evidence>
<dbReference type="AlphaFoldDB" id="A0A9W8XT23"/>
<dbReference type="Pfam" id="PF00394">
    <property type="entry name" value="Cu-oxidase"/>
    <property type="match status" value="1"/>
</dbReference>
<dbReference type="InterPro" id="IPR011706">
    <property type="entry name" value="Cu-oxidase_C"/>
</dbReference>
<dbReference type="EMBL" id="JAPEUX010000003">
    <property type="protein sequence ID" value="KAJ4356853.1"/>
    <property type="molecule type" value="Genomic_DNA"/>
</dbReference>
<gene>
    <name evidence="8" type="ORF">N0V89_004890</name>
</gene>
<comment type="caution">
    <text evidence="8">The sequence shown here is derived from an EMBL/GenBank/DDBJ whole genome shotgun (WGS) entry which is preliminary data.</text>
</comment>
<keyword evidence="2" id="KW-0479">Metal-binding</keyword>
<keyword evidence="4" id="KW-0560">Oxidoreductase</keyword>
<evidence type="ECO:0008006" key="10">
    <source>
        <dbReference type="Google" id="ProtNLM"/>
    </source>
</evidence>
<dbReference type="InterPro" id="IPR008972">
    <property type="entry name" value="Cupredoxin"/>
</dbReference>
<comment type="similarity">
    <text evidence="1">Belongs to the multicopper oxidase family.</text>
</comment>
<evidence type="ECO:0000256" key="3">
    <source>
        <dbReference type="ARBA" id="ARBA00022729"/>
    </source>
</evidence>
<dbReference type="Gene3D" id="2.60.40.420">
    <property type="entry name" value="Cupredoxins - blue copper proteins"/>
    <property type="match status" value="2"/>
</dbReference>
<protein>
    <recommendedName>
        <fullName evidence="10">Multicopper oxidase</fullName>
    </recommendedName>
</protein>
<dbReference type="GO" id="GO:0005507">
    <property type="term" value="F:copper ion binding"/>
    <property type="evidence" value="ECO:0007669"/>
    <property type="project" value="InterPro"/>
</dbReference>
<accession>A0A9W8XT23</accession>
<evidence type="ECO:0000256" key="2">
    <source>
        <dbReference type="ARBA" id="ARBA00022723"/>
    </source>
</evidence>
<dbReference type="PANTHER" id="PTHR11709">
    <property type="entry name" value="MULTI-COPPER OXIDASE"/>
    <property type="match status" value="1"/>
</dbReference>
<organism evidence="8 9">
    <name type="scientific">Didymosphaeria variabile</name>
    <dbReference type="NCBI Taxonomy" id="1932322"/>
    <lineage>
        <taxon>Eukaryota</taxon>
        <taxon>Fungi</taxon>
        <taxon>Dikarya</taxon>
        <taxon>Ascomycota</taxon>
        <taxon>Pezizomycotina</taxon>
        <taxon>Dothideomycetes</taxon>
        <taxon>Pleosporomycetidae</taxon>
        <taxon>Pleosporales</taxon>
        <taxon>Massarineae</taxon>
        <taxon>Didymosphaeriaceae</taxon>
        <taxon>Didymosphaeria</taxon>
    </lineage>
</organism>
<evidence type="ECO:0000313" key="8">
    <source>
        <dbReference type="EMBL" id="KAJ4356853.1"/>
    </source>
</evidence>
<proteinExistence type="inferred from homology"/>
<feature type="domain" description="Plastocyanin-like" evidence="7">
    <location>
        <begin position="257"/>
        <end position="367"/>
    </location>
</feature>
<dbReference type="PANTHER" id="PTHR11709:SF488">
    <property type="entry name" value="LACCASE-RELATED"/>
    <property type="match status" value="1"/>
</dbReference>
<reference evidence="8" key="1">
    <citation type="submission" date="2022-10" db="EMBL/GenBank/DDBJ databases">
        <title>Tapping the CABI collections for fungal endophytes: first genome assemblies for Collariella, Neodidymelliopsis, Ascochyta clinopodiicola, Didymella pomorum, Didymosphaeria variabile, Neocosmospora piperis and Neocucurbitaria cava.</title>
        <authorList>
            <person name="Hill R."/>
        </authorList>
    </citation>
    <scope>NUCLEOTIDE SEQUENCE</scope>
    <source>
        <strain evidence="8">IMI 356815</strain>
    </source>
</reference>
<dbReference type="OrthoDB" id="2121828at2759"/>
<dbReference type="SUPFAM" id="SSF49503">
    <property type="entry name" value="Cupredoxins"/>
    <property type="match status" value="2"/>
</dbReference>
<dbReference type="GeneID" id="80908420"/>
<name>A0A9W8XT23_9PLEO</name>
<dbReference type="Pfam" id="PF07731">
    <property type="entry name" value="Cu-oxidase_2"/>
    <property type="match status" value="1"/>
</dbReference>
<dbReference type="Proteomes" id="UP001140513">
    <property type="component" value="Unassembled WGS sequence"/>
</dbReference>
<dbReference type="GO" id="GO:0016491">
    <property type="term" value="F:oxidoreductase activity"/>
    <property type="evidence" value="ECO:0007669"/>
    <property type="project" value="UniProtKB-KW"/>
</dbReference>
<evidence type="ECO:0000259" key="6">
    <source>
        <dbReference type="Pfam" id="PF00394"/>
    </source>
</evidence>
<feature type="domain" description="Plastocyanin-like" evidence="6">
    <location>
        <begin position="45"/>
        <end position="161"/>
    </location>
</feature>
<keyword evidence="3" id="KW-0732">Signal</keyword>
<evidence type="ECO:0000256" key="4">
    <source>
        <dbReference type="ARBA" id="ARBA00023002"/>
    </source>
</evidence>
<keyword evidence="9" id="KW-1185">Reference proteome</keyword>
<keyword evidence="5" id="KW-0325">Glycoprotein</keyword>
<dbReference type="RefSeq" id="XP_056073979.1">
    <property type="nucleotide sequence ID" value="XM_056213671.1"/>
</dbReference>
<evidence type="ECO:0000313" key="9">
    <source>
        <dbReference type="Proteomes" id="UP001140513"/>
    </source>
</evidence>
<dbReference type="InterPro" id="IPR001117">
    <property type="entry name" value="Cu-oxidase_2nd"/>
</dbReference>
<dbReference type="CDD" id="cd13876">
    <property type="entry name" value="CuRO_2_Abr2_like"/>
    <property type="match status" value="1"/>
</dbReference>
<evidence type="ECO:0000259" key="7">
    <source>
        <dbReference type="Pfam" id="PF07731"/>
    </source>
</evidence>